<feature type="region of interest" description="Disordered" evidence="1">
    <location>
        <begin position="124"/>
        <end position="152"/>
    </location>
</feature>
<feature type="compositionally biased region" description="Basic residues" evidence="1">
    <location>
        <begin position="124"/>
        <end position="133"/>
    </location>
</feature>
<dbReference type="EMBL" id="JAJFAZ020000003">
    <property type="protein sequence ID" value="KAI5339195.1"/>
    <property type="molecule type" value="Genomic_DNA"/>
</dbReference>
<comment type="caution">
    <text evidence="2">The sequence shown here is derived from an EMBL/GenBank/DDBJ whole genome shotgun (WGS) entry which is preliminary data.</text>
</comment>
<accession>A0AAD4W925</accession>
<protein>
    <submittedName>
        <fullName evidence="2">Uncharacterized protein</fullName>
    </submittedName>
</protein>
<sequence>MAGCAVTDVIMLDAEIPLLEAAEGTQFPLPYLNITLTVNVDDESRDSRPIIPYEENSIKGVAGTLKQTRQLHEEGFAMSTTCSNFFGLVRKERGPRMEDVAQDDPFGLGPIIQQISLEAKKKSRHRIKKQRSMHKWEPRPVGEVNHNGKGGPRRVRVFETLLAPRKRYLSSGSFETLPAP</sequence>
<proteinExistence type="predicted"/>
<reference evidence="2 3" key="1">
    <citation type="journal article" date="2022" name="G3 (Bethesda)">
        <title>Whole-genome sequence and methylome profiling of the almond [Prunus dulcis (Mill.) D.A. Webb] cultivar 'Nonpareil'.</title>
        <authorList>
            <person name="D'Amico-Willman K.M."/>
            <person name="Ouma W.Z."/>
            <person name="Meulia T."/>
            <person name="Sideli G.M."/>
            <person name="Gradziel T.M."/>
            <person name="Fresnedo-Ramirez J."/>
        </authorList>
    </citation>
    <scope>NUCLEOTIDE SEQUENCE [LARGE SCALE GENOMIC DNA]</scope>
    <source>
        <strain evidence="2">Clone GOH B32 T37-40</strain>
    </source>
</reference>
<dbReference type="AlphaFoldDB" id="A0AAD4W925"/>
<organism evidence="2 3">
    <name type="scientific">Prunus dulcis</name>
    <name type="common">Almond</name>
    <name type="synonym">Amygdalus dulcis</name>
    <dbReference type="NCBI Taxonomy" id="3755"/>
    <lineage>
        <taxon>Eukaryota</taxon>
        <taxon>Viridiplantae</taxon>
        <taxon>Streptophyta</taxon>
        <taxon>Embryophyta</taxon>
        <taxon>Tracheophyta</taxon>
        <taxon>Spermatophyta</taxon>
        <taxon>Magnoliopsida</taxon>
        <taxon>eudicotyledons</taxon>
        <taxon>Gunneridae</taxon>
        <taxon>Pentapetalae</taxon>
        <taxon>rosids</taxon>
        <taxon>fabids</taxon>
        <taxon>Rosales</taxon>
        <taxon>Rosaceae</taxon>
        <taxon>Amygdaloideae</taxon>
        <taxon>Amygdaleae</taxon>
        <taxon>Prunus</taxon>
    </lineage>
</organism>
<evidence type="ECO:0000313" key="3">
    <source>
        <dbReference type="Proteomes" id="UP001054821"/>
    </source>
</evidence>
<evidence type="ECO:0000256" key="1">
    <source>
        <dbReference type="SAM" id="MobiDB-lite"/>
    </source>
</evidence>
<name>A0AAD4W925_PRUDU</name>
<keyword evidence="3" id="KW-1185">Reference proteome</keyword>
<gene>
    <name evidence="2" type="ORF">L3X38_018467</name>
</gene>
<evidence type="ECO:0000313" key="2">
    <source>
        <dbReference type="EMBL" id="KAI5339195.1"/>
    </source>
</evidence>
<dbReference type="Proteomes" id="UP001054821">
    <property type="component" value="Chromosome 3"/>
</dbReference>